<dbReference type="Pfam" id="PF08921">
    <property type="entry name" value="DUF1904"/>
    <property type="match status" value="1"/>
</dbReference>
<dbReference type="InterPro" id="IPR015017">
    <property type="entry name" value="DUF1904"/>
</dbReference>
<name>A0A175VK38_AEREN</name>
<evidence type="ECO:0008006" key="3">
    <source>
        <dbReference type="Google" id="ProtNLM"/>
    </source>
</evidence>
<accession>A0A175VK38</accession>
<proteinExistence type="predicted"/>
<dbReference type="SUPFAM" id="SSF55331">
    <property type="entry name" value="Tautomerase/MIF"/>
    <property type="match status" value="1"/>
</dbReference>
<evidence type="ECO:0000313" key="2">
    <source>
        <dbReference type="Proteomes" id="UP000078435"/>
    </source>
</evidence>
<dbReference type="AlphaFoldDB" id="A0A175VK38"/>
<dbReference type="RefSeq" id="WP_026456743.1">
    <property type="nucleotide sequence ID" value="NZ_JMGO02000003.1"/>
</dbReference>
<protein>
    <recommendedName>
        <fullName evidence="3">DUF1904 domain-containing protein</fullName>
    </recommendedName>
</protein>
<dbReference type="EMBL" id="JMGO02000003">
    <property type="protein sequence ID" value="KXU81001.1"/>
    <property type="molecule type" value="Genomic_DNA"/>
</dbReference>
<dbReference type="Gene3D" id="3.30.429.10">
    <property type="entry name" value="Macrophage Migration Inhibitory Factor"/>
    <property type="match status" value="1"/>
</dbReference>
<organism evidence="1 2">
    <name type="scientific">Aeromonas enteropelogenes</name>
    <name type="common">Aeromonas trota</name>
    <dbReference type="NCBI Taxonomy" id="29489"/>
    <lineage>
        <taxon>Bacteria</taxon>
        <taxon>Pseudomonadati</taxon>
        <taxon>Pseudomonadota</taxon>
        <taxon>Gammaproteobacteria</taxon>
        <taxon>Aeromonadales</taxon>
        <taxon>Aeromonadaceae</taxon>
        <taxon>Aeromonas</taxon>
    </lineage>
</organism>
<gene>
    <name evidence="1" type="ORF">LCR_13055</name>
</gene>
<dbReference type="STRING" id="29489.VL01_07430"/>
<sequence length="110" mass="12234">MPHLRFRAISLDTLQQISGPLLAELCTLTGGKPEFVTMELVDSCQVRNGTVETGSPFVELHWFERPQAMQDAAVGLITRHLKAALGEQTYVVVQVIPMVKSAYYSNGEHY</sequence>
<evidence type="ECO:0000313" key="1">
    <source>
        <dbReference type="EMBL" id="KXU81001.1"/>
    </source>
</evidence>
<dbReference type="OrthoDB" id="5587545at2"/>
<reference evidence="1 2" key="1">
    <citation type="submission" date="2016-02" db="EMBL/GenBank/DDBJ databases">
        <title>Draft genome sequence of Aeromonas trota strain 1999lcr isolated from cerebrospinal fluid (CSF).</title>
        <authorList>
            <person name="Dallagassa C.B."/>
            <person name="Prediger K.C."/>
            <person name="Weiss V.A."/>
            <person name="Assis F.E."/>
            <person name="Baura V."/>
            <person name="Cruz L.M."/>
            <person name="Souza E.M."/>
            <person name="Pedrosa F.O."/>
            <person name="Fadel-Picheth C.M."/>
        </authorList>
    </citation>
    <scope>NUCLEOTIDE SEQUENCE [LARGE SCALE GENOMIC DNA]</scope>
    <source>
        <strain evidence="1 2">1999lcr</strain>
    </source>
</reference>
<comment type="caution">
    <text evidence="1">The sequence shown here is derived from an EMBL/GenBank/DDBJ whole genome shotgun (WGS) entry which is preliminary data.</text>
</comment>
<dbReference type="InterPro" id="IPR014347">
    <property type="entry name" value="Tautomerase/MIF_sf"/>
</dbReference>
<dbReference type="Proteomes" id="UP000078435">
    <property type="component" value="Unassembled WGS sequence"/>
</dbReference>